<dbReference type="InterPro" id="IPR002575">
    <property type="entry name" value="Aminoglycoside_PTrfase"/>
</dbReference>
<dbReference type="InterPro" id="IPR011009">
    <property type="entry name" value="Kinase-like_dom_sf"/>
</dbReference>
<keyword evidence="3" id="KW-1185">Reference proteome</keyword>
<evidence type="ECO:0000259" key="1">
    <source>
        <dbReference type="Pfam" id="PF01636"/>
    </source>
</evidence>
<dbReference type="Gene3D" id="3.90.1200.10">
    <property type="match status" value="1"/>
</dbReference>
<sequence length="360" mass="39023">MACGSPVPMSTPSADTAMREDTITRFLAEHGCADFQRTPLAGDASFRRYWRLRDETGATLVLMDAPPPHEAVEPFLRIASAMEGTGLSVPHIEAANVEAGLVLLEDLGDALYRTLLDDSNADAFGEAAASALTVLHRMPMPPDPLRWDGAAMRDATSDTFLGWWWPATFGETPSARVIAALHAALDETLSILAASPPVPVHRDFEGGNLLWLPQRDGFRRTGIIDFQDLGAGHGAYDLVSLTQDARREMPDGFAEQQIARYATALGLSLGPTGPDSLPAACAVCAAQRHMRHAGLWVRLAQRDGKTGYLTHGPRSWRRLLHALTHPANQALMDFFNDHVPASRRGNPALLLPEQTGSARD</sequence>
<feature type="domain" description="Aminoglycoside phosphotransferase" evidence="1">
    <location>
        <begin position="38"/>
        <end position="262"/>
    </location>
</feature>
<organism evidence="2 3">
    <name type="scientific">Granulibacter bethesdensis (strain ATCC BAA-1260 / CGDNIH1)</name>
    <dbReference type="NCBI Taxonomy" id="391165"/>
    <lineage>
        <taxon>Bacteria</taxon>
        <taxon>Pseudomonadati</taxon>
        <taxon>Pseudomonadota</taxon>
        <taxon>Alphaproteobacteria</taxon>
        <taxon>Acetobacterales</taxon>
        <taxon>Acetobacteraceae</taxon>
        <taxon>Granulibacter</taxon>
    </lineage>
</organism>
<proteinExistence type="predicted"/>
<name>Q0BQJ7_GRABC</name>
<accession>Q0BQJ7</accession>
<gene>
    <name evidence="2" type="ordered locus">GbCGDNIH1_2007</name>
</gene>
<dbReference type="AlphaFoldDB" id="Q0BQJ7"/>
<protein>
    <submittedName>
        <fullName evidence="2">7.5 kDa CHLOROSOME PROTEIN</fullName>
    </submittedName>
</protein>
<dbReference type="Gene3D" id="3.30.200.20">
    <property type="entry name" value="Phosphorylase Kinase, domain 1"/>
    <property type="match status" value="1"/>
</dbReference>
<dbReference type="eggNOG" id="COG3178">
    <property type="taxonomic scope" value="Bacteria"/>
</dbReference>
<reference evidence="2 3" key="1">
    <citation type="journal article" date="2007" name="J. Bacteriol.">
        <title>Genome sequence analysis of the emerging human pathogenic acetic acid bacterium Granulibacter bethesdensis.</title>
        <authorList>
            <person name="Greenberg D.E."/>
            <person name="Porcella S.F."/>
            <person name="Zelazny A.M."/>
            <person name="Virtaneva K."/>
            <person name="Sturdevant D.E."/>
            <person name="Kupko J.J.III."/>
            <person name="Barbian K.D."/>
            <person name="Babar A."/>
            <person name="Dorward D.W."/>
            <person name="Holland S.M."/>
        </authorList>
    </citation>
    <scope>NUCLEOTIDE SEQUENCE [LARGE SCALE GENOMIC DNA]</scope>
    <source>
        <strain evidence="3">ATCC BAA-1260 / CGDNIH1</strain>
    </source>
</reference>
<dbReference type="Pfam" id="PF01636">
    <property type="entry name" value="APH"/>
    <property type="match status" value="1"/>
</dbReference>
<dbReference type="Proteomes" id="UP000001963">
    <property type="component" value="Chromosome"/>
</dbReference>
<dbReference type="SUPFAM" id="SSF56112">
    <property type="entry name" value="Protein kinase-like (PK-like)"/>
    <property type="match status" value="1"/>
</dbReference>
<dbReference type="EMBL" id="CP000394">
    <property type="protein sequence ID" value="ABI62905.2"/>
    <property type="molecule type" value="Genomic_DNA"/>
</dbReference>
<dbReference type="STRING" id="391165.GbCGDNIH1_2007"/>
<evidence type="ECO:0000313" key="3">
    <source>
        <dbReference type="Proteomes" id="UP000001963"/>
    </source>
</evidence>
<evidence type="ECO:0000313" key="2">
    <source>
        <dbReference type="EMBL" id="ABI62905.2"/>
    </source>
</evidence>
<dbReference type="KEGG" id="gbe:GbCGDNIH1_2007"/>